<dbReference type="AlphaFoldDB" id="A0A3L8PQ23"/>
<keyword evidence="4" id="KW-1185">Reference proteome</keyword>
<keyword evidence="2" id="KW-0472">Membrane</keyword>
<feature type="compositionally biased region" description="Basic and acidic residues" evidence="1">
    <location>
        <begin position="18"/>
        <end position="29"/>
    </location>
</feature>
<organism evidence="3 4">
    <name type="scientific">Aeromicrobium phragmitis</name>
    <dbReference type="NCBI Taxonomy" id="2478914"/>
    <lineage>
        <taxon>Bacteria</taxon>
        <taxon>Bacillati</taxon>
        <taxon>Actinomycetota</taxon>
        <taxon>Actinomycetes</taxon>
        <taxon>Propionibacteriales</taxon>
        <taxon>Nocardioidaceae</taxon>
        <taxon>Aeromicrobium</taxon>
    </lineage>
</organism>
<feature type="transmembrane region" description="Helical" evidence="2">
    <location>
        <begin position="130"/>
        <end position="154"/>
    </location>
</feature>
<dbReference type="EMBL" id="RDBF01000001">
    <property type="protein sequence ID" value="RLV57461.1"/>
    <property type="molecule type" value="Genomic_DNA"/>
</dbReference>
<sequence>MEEPESPGRVKKVVIRPVRPDQHEGEPPVERPVTTLPRVRRPSRRPRKPAPLDAPRVSLADHAANARRKASAAVRLLAELTVAELRHLHWPHWENWVAAAVVGAGAGLLMATLGALATAVVAAVRGVAGGAGAAGFATIALLAVAVVSTAAFCLRRLGSPRAWTVASLGAVLVLALVLAIFLRPAATAWAFLILPAVGSLAFLAADRVLDLAERQGDDA</sequence>
<keyword evidence="2" id="KW-0812">Transmembrane</keyword>
<feature type="region of interest" description="Disordered" evidence="1">
    <location>
        <begin position="1"/>
        <end position="56"/>
    </location>
</feature>
<proteinExistence type="predicted"/>
<keyword evidence="2" id="KW-1133">Transmembrane helix</keyword>
<comment type="caution">
    <text evidence="3">The sequence shown here is derived from an EMBL/GenBank/DDBJ whole genome shotgun (WGS) entry which is preliminary data.</text>
</comment>
<feature type="transmembrane region" description="Helical" evidence="2">
    <location>
        <begin position="188"/>
        <end position="205"/>
    </location>
</feature>
<dbReference type="RefSeq" id="WP_121792868.1">
    <property type="nucleotide sequence ID" value="NZ_RDBF01000001.1"/>
</dbReference>
<gene>
    <name evidence="3" type="ORF">D9V41_02175</name>
</gene>
<dbReference type="Proteomes" id="UP000282515">
    <property type="component" value="Unassembled WGS sequence"/>
</dbReference>
<reference evidence="3 4" key="1">
    <citation type="submission" date="2018-10" db="EMBL/GenBank/DDBJ databases">
        <title>Aeromicrobium sp. 9W16Y-2 whole genome shotgun sequence.</title>
        <authorList>
            <person name="Li F."/>
        </authorList>
    </citation>
    <scope>NUCLEOTIDE SEQUENCE [LARGE SCALE GENOMIC DNA]</scope>
    <source>
        <strain evidence="3 4">9W16Y-2</strain>
    </source>
</reference>
<feature type="compositionally biased region" description="Basic residues" evidence="1">
    <location>
        <begin position="38"/>
        <end position="48"/>
    </location>
</feature>
<protein>
    <submittedName>
        <fullName evidence="3">Uncharacterized protein</fullName>
    </submittedName>
</protein>
<accession>A0A3L8PQ23</accession>
<feature type="transmembrane region" description="Helical" evidence="2">
    <location>
        <begin position="96"/>
        <end position="124"/>
    </location>
</feature>
<evidence type="ECO:0000256" key="1">
    <source>
        <dbReference type="SAM" id="MobiDB-lite"/>
    </source>
</evidence>
<name>A0A3L8PQ23_9ACTN</name>
<evidence type="ECO:0000313" key="4">
    <source>
        <dbReference type="Proteomes" id="UP000282515"/>
    </source>
</evidence>
<evidence type="ECO:0000313" key="3">
    <source>
        <dbReference type="EMBL" id="RLV57461.1"/>
    </source>
</evidence>
<feature type="transmembrane region" description="Helical" evidence="2">
    <location>
        <begin position="161"/>
        <end position="182"/>
    </location>
</feature>
<evidence type="ECO:0000256" key="2">
    <source>
        <dbReference type="SAM" id="Phobius"/>
    </source>
</evidence>